<keyword evidence="5" id="KW-1185">Reference proteome</keyword>
<dbReference type="CDD" id="cd04690">
    <property type="entry name" value="NUDIX_Hydrolase"/>
    <property type="match status" value="1"/>
</dbReference>
<dbReference type="InterPro" id="IPR000086">
    <property type="entry name" value="NUDIX_hydrolase_dom"/>
</dbReference>
<dbReference type="RefSeq" id="WP_217159552.1">
    <property type="nucleotide sequence ID" value="NZ_VOMB01000020.1"/>
</dbReference>
<dbReference type="PROSITE" id="PS51462">
    <property type="entry name" value="NUDIX"/>
    <property type="match status" value="1"/>
</dbReference>
<dbReference type="PROSITE" id="PS00893">
    <property type="entry name" value="NUDIX_BOX"/>
    <property type="match status" value="1"/>
</dbReference>
<dbReference type="Pfam" id="PF00293">
    <property type="entry name" value="NUDIX"/>
    <property type="match status" value="1"/>
</dbReference>
<evidence type="ECO:0000259" key="3">
    <source>
        <dbReference type="PROSITE" id="PS51462"/>
    </source>
</evidence>
<comment type="caution">
    <text evidence="4">The sequence shown here is derived from an EMBL/GenBank/DDBJ whole genome shotgun (WGS) entry which is preliminary data.</text>
</comment>
<evidence type="ECO:0000313" key="5">
    <source>
        <dbReference type="Proteomes" id="UP000812982"/>
    </source>
</evidence>
<accession>A0ABS6KQ96</accession>
<keyword evidence="2" id="KW-0378">Hydrolase</keyword>
<comment type="cofactor">
    <cofactor evidence="1">
        <name>Mg(2+)</name>
        <dbReference type="ChEBI" id="CHEBI:18420"/>
    </cofactor>
</comment>
<evidence type="ECO:0000256" key="2">
    <source>
        <dbReference type="ARBA" id="ARBA00022801"/>
    </source>
</evidence>
<gene>
    <name evidence="4" type="ORF">FR943_17925</name>
</gene>
<reference evidence="4 5" key="1">
    <citation type="journal article" date="2021" name="Sci. Rep.">
        <title>Phenotypic and genomic hallmarks of a novel, potentially pathogenic rapidly growing Mycobacterium species related to the Mycobacterium fortuitum complex.</title>
        <authorList>
            <person name="Gharbi R."/>
            <person name="Khanna V."/>
            <person name="Frigui W."/>
            <person name="Mhenni B."/>
            <person name="Brosch R."/>
            <person name="Mardassi H."/>
        </authorList>
    </citation>
    <scope>NUCLEOTIDE SEQUENCE [LARGE SCALE GENOMIC DNA]</scope>
    <source>
        <strain evidence="4 5">TNTM28</strain>
    </source>
</reference>
<dbReference type="PANTHER" id="PTHR43046">
    <property type="entry name" value="GDP-MANNOSE MANNOSYL HYDROLASE"/>
    <property type="match status" value="1"/>
</dbReference>
<dbReference type="PANTHER" id="PTHR43046:SF2">
    <property type="entry name" value="8-OXO-DGTP DIPHOSPHATASE-RELATED"/>
    <property type="match status" value="1"/>
</dbReference>
<protein>
    <submittedName>
        <fullName evidence="4">NUDIX domain-containing protein</fullName>
    </submittedName>
</protein>
<proteinExistence type="predicted"/>
<dbReference type="InterPro" id="IPR020084">
    <property type="entry name" value="NUDIX_hydrolase_CS"/>
</dbReference>
<dbReference type="EMBL" id="VOMB01000020">
    <property type="protein sequence ID" value="MBU9765715.1"/>
    <property type="molecule type" value="Genomic_DNA"/>
</dbReference>
<feature type="domain" description="Nudix hydrolase" evidence="3">
    <location>
        <begin position="3"/>
        <end position="128"/>
    </location>
</feature>
<sequence length="136" mass="14691">MTAIIRIVAAVVLDERGRLLVVRKRGTTAFMQPGGKIEPGEQPIEALAREVREELGVGVSGVRALGHHDAVAANEPGHRVAADLFLVNLDGEPHPAAEIAEMTWIDPHVPGDIELAPLTRDTVLPLADDRTRRPHV</sequence>
<dbReference type="Proteomes" id="UP000812982">
    <property type="component" value="Unassembled WGS sequence"/>
</dbReference>
<evidence type="ECO:0000313" key="4">
    <source>
        <dbReference type="EMBL" id="MBU9765715.1"/>
    </source>
</evidence>
<name>A0ABS6KQ96_9MYCO</name>
<organism evidence="4 5">
    <name type="scientific">[Mycobacterium] fortunisiensis</name>
    <dbReference type="NCBI Taxonomy" id="2600579"/>
    <lineage>
        <taxon>Bacteria</taxon>
        <taxon>Bacillati</taxon>
        <taxon>Actinomycetota</taxon>
        <taxon>Actinomycetes</taxon>
        <taxon>Mycobacteriales</taxon>
        <taxon>Mycobacteriaceae</taxon>
        <taxon>Mycolicibacterium</taxon>
    </lineage>
</organism>
<evidence type="ECO:0000256" key="1">
    <source>
        <dbReference type="ARBA" id="ARBA00001946"/>
    </source>
</evidence>